<keyword evidence="1" id="KW-1133">Transmembrane helix</keyword>
<feature type="transmembrane region" description="Helical" evidence="1">
    <location>
        <begin position="6"/>
        <end position="24"/>
    </location>
</feature>
<keyword evidence="1" id="KW-0472">Membrane</keyword>
<evidence type="ECO:0000313" key="2">
    <source>
        <dbReference type="EMBL" id="KKT57263.1"/>
    </source>
</evidence>
<organism evidence="2 3">
    <name type="scientific">Candidatus Giovannonibacteria bacterium GW2011_GWB1_44_23</name>
    <dbReference type="NCBI Taxonomy" id="1618652"/>
    <lineage>
        <taxon>Bacteria</taxon>
        <taxon>Candidatus Giovannoniibacteriota</taxon>
    </lineage>
</organism>
<dbReference type="Proteomes" id="UP000033977">
    <property type="component" value="Unassembled WGS sequence"/>
</dbReference>
<proteinExistence type="predicted"/>
<reference evidence="2 3" key="1">
    <citation type="journal article" date="2015" name="Nature">
        <title>rRNA introns, odd ribosomes, and small enigmatic genomes across a large radiation of phyla.</title>
        <authorList>
            <person name="Brown C.T."/>
            <person name="Hug L.A."/>
            <person name="Thomas B.C."/>
            <person name="Sharon I."/>
            <person name="Castelle C.J."/>
            <person name="Singh A."/>
            <person name="Wilkins M.J."/>
            <person name="Williams K.H."/>
            <person name="Banfield J.F."/>
        </authorList>
    </citation>
    <scope>NUCLEOTIDE SEQUENCE [LARGE SCALE GENOMIC DNA]</scope>
</reference>
<gene>
    <name evidence="2" type="ORF">UW49_C0006G0016</name>
</gene>
<dbReference type="EMBL" id="LCIN01000006">
    <property type="protein sequence ID" value="KKT57263.1"/>
    <property type="molecule type" value="Genomic_DNA"/>
</dbReference>
<accession>A0A0G1IEL0</accession>
<sequence>MERYQFSVYLGAVAVMVLVAYLVVAPKRALPVMTFNEQLTEANRQAKVASQLRAAEKGYLVEWKNGHFQKICDGGNGGIIICEALALGRKTAEYWAPKIERVIGPTDKDWGEIAFQYLRQ</sequence>
<comment type="caution">
    <text evidence="2">The sequence shown here is derived from an EMBL/GenBank/DDBJ whole genome shotgun (WGS) entry which is preliminary data.</text>
</comment>
<protein>
    <submittedName>
        <fullName evidence="2">Uncharacterized protein</fullName>
    </submittedName>
</protein>
<evidence type="ECO:0000313" key="3">
    <source>
        <dbReference type="Proteomes" id="UP000033977"/>
    </source>
</evidence>
<dbReference type="AlphaFoldDB" id="A0A0G1IEL0"/>
<keyword evidence="1" id="KW-0812">Transmembrane</keyword>
<evidence type="ECO:0000256" key="1">
    <source>
        <dbReference type="SAM" id="Phobius"/>
    </source>
</evidence>
<name>A0A0G1IEL0_9BACT</name>